<sequence>MASPVFFFFIMTLFSISYSHLILPLTHTLSTTQSNTTTHHLLKSSTTRSSTRFRRHRHQQISLPLSPGSDYTLSFSLGSQTISLYMDTGSDVVWLPCHPFECILCEGKFNPSSIPHPTPLNLTSAAATNCKSAACSAVHSSLASPDLCAVANCPLESIEIDECQSYSCPPFYYAYGDGSFVAKLYEDTLSIPMSTPSLKLPKFTFGCANSALGEPIGVAGFGRGVLSLPTQLAKKSPEIGNYFSYCLVSHAFETKGIRSPSPLILGRYEKKQSKTEEERNNNDEVVYYSYTPMLDNPKHLYFYCVGLEAISIGKRRIRAPESLRKVDGKGDGGMVVDSGTTFTMLPRKFYNSVVSEFGKQVGAVYRRAGRVEERTGLSPCYYGKVGVKDFANVPGLVFHFGGNSTMRMPRRNYFHEFYDGESRRKVGCVMVMDGGDEAEGGGGPAGLLGNYQQQGFEVVYDLEEKRVGFARRECASLWDALK</sequence>
<evidence type="ECO:0000256" key="4">
    <source>
        <dbReference type="ARBA" id="ARBA00022801"/>
    </source>
</evidence>
<evidence type="ECO:0000256" key="6">
    <source>
        <dbReference type="SAM" id="SignalP"/>
    </source>
</evidence>
<dbReference type="CDD" id="cd05476">
    <property type="entry name" value="pepsin_A_like_plant"/>
    <property type="match status" value="1"/>
</dbReference>
<organism evidence="8 9">
    <name type="scientific">Penstemon smallii</name>
    <dbReference type="NCBI Taxonomy" id="265156"/>
    <lineage>
        <taxon>Eukaryota</taxon>
        <taxon>Viridiplantae</taxon>
        <taxon>Streptophyta</taxon>
        <taxon>Embryophyta</taxon>
        <taxon>Tracheophyta</taxon>
        <taxon>Spermatophyta</taxon>
        <taxon>Magnoliopsida</taxon>
        <taxon>eudicotyledons</taxon>
        <taxon>Gunneridae</taxon>
        <taxon>Pentapetalae</taxon>
        <taxon>asterids</taxon>
        <taxon>lamiids</taxon>
        <taxon>Lamiales</taxon>
        <taxon>Plantaginaceae</taxon>
        <taxon>Cheloneae</taxon>
        <taxon>Penstemon</taxon>
    </lineage>
</organism>
<accession>A0ABD3T0I2</accession>
<dbReference type="EMBL" id="JBJXBP010000005">
    <property type="protein sequence ID" value="KAL3829882.1"/>
    <property type="molecule type" value="Genomic_DNA"/>
</dbReference>
<dbReference type="PANTHER" id="PTHR47967">
    <property type="entry name" value="OS07G0603500 PROTEIN-RELATED"/>
    <property type="match status" value="1"/>
</dbReference>
<keyword evidence="9" id="KW-1185">Reference proteome</keyword>
<dbReference type="InterPro" id="IPR034161">
    <property type="entry name" value="Pepsin-like_plant"/>
</dbReference>
<evidence type="ECO:0000313" key="8">
    <source>
        <dbReference type="EMBL" id="KAL3829882.1"/>
    </source>
</evidence>
<keyword evidence="4" id="KW-0378">Hydrolase</keyword>
<comment type="similarity">
    <text evidence="1">Belongs to the peptidase A1 family.</text>
</comment>
<protein>
    <recommendedName>
        <fullName evidence="7">Peptidase A1 domain-containing protein</fullName>
    </recommendedName>
</protein>
<gene>
    <name evidence="8" type="ORF">ACJIZ3_018684</name>
</gene>
<evidence type="ECO:0000256" key="3">
    <source>
        <dbReference type="ARBA" id="ARBA00022750"/>
    </source>
</evidence>
<dbReference type="Gene3D" id="2.40.70.10">
    <property type="entry name" value="Acid Proteases"/>
    <property type="match status" value="2"/>
</dbReference>
<dbReference type="InterPro" id="IPR051708">
    <property type="entry name" value="Plant_Aspart_Prot_A1"/>
</dbReference>
<feature type="domain" description="Peptidase A1" evidence="7">
    <location>
        <begin position="71"/>
        <end position="470"/>
    </location>
</feature>
<keyword evidence="3" id="KW-0064">Aspartyl protease</keyword>
<evidence type="ECO:0000256" key="1">
    <source>
        <dbReference type="ARBA" id="ARBA00007447"/>
    </source>
</evidence>
<name>A0ABD3T0I2_9LAMI</name>
<dbReference type="SUPFAM" id="SSF50630">
    <property type="entry name" value="Acid proteases"/>
    <property type="match status" value="1"/>
</dbReference>
<dbReference type="InterPro" id="IPR001969">
    <property type="entry name" value="Aspartic_peptidase_AS"/>
</dbReference>
<evidence type="ECO:0000313" key="9">
    <source>
        <dbReference type="Proteomes" id="UP001634393"/>
    </source>
</evidence>
<dbReference type="AlphaFoldDB" id="A0ABD3T0I2"/>
<dbReference type="InterPro" id="IPR032861">
    <property type="entry name" value="TAXi_N"/>
</dbReference>
<dbReference type="InterPro" id="IPR033121">
    <property type="entry name" value="PEPTIDASE_A1"/>
</dbReference>
<evidence type="ECO:0000256" key="2">
    <source>
        <dbReference type="ARBA" id="ARBA00022670"/>
    </source>
</evidence>
<dbReference type="InterPro" id="IPR021109">
    <property type="entry name" value="Peptidase_aspartic_dom_sf"/>
</dbReference>
<reference evidence="8 9" key="1">
    <citation type="submission" date="2024-12" db="EMBL/GenBank/DDBJ databases">
        <title>The unique morphological basis and parallel evolutionary history of personate flowers in Penstemon.</title>
        <authorList>
            <person name="Depatie T.H."/>
            <person name="Wessinger C.A."/>
        </authorList>
    </citation>
    <scope>NUCLEOTIDE SEQUENCE [LARGE SCALE GENOMIC DNA]</scope>
    <source>
        <strain evidence="8">WTNN_2</strain>
        <tissue evidence="8">Leaf</tissue>
    </source>
</reference>
<dbReference type="GO" id="GO:0006508">
    <property type="term" value="P:proteolysis"/>
    <property type="evidence" value="ECO:0007669"/>
    <property type="project" value="UniProtKB-KW"/>
</dbReference>
<dbReference type="FunFam" id="2.40.70.10:FF:000055">
    <property type="entry name" value="Probable aspartyl protease At4g16563"/>
    <property type="match status" value="1"/>
</dbReference>
<keyword evidence="6" id="KW-0732">Signal</keyword>
<proteinExistence type="inferred from homology"/>
<dbReference type="PROSITE" id="PS51767">
    <property type="entry name" value="PEPTIDASE_A1"/>
    <property type="match status" value="1"/>
</dbReference>
<dbReference type="PANTHER" id="PTHR47967:SF26">
    <property type="entry name" value="PEPTIDASE A1 DOMAIN-CONTAINING PROTEIN"/>
    <property type="match status" value="1"/>
</dbReference>
<evidence type="ECO:0000259" key="7">
    <source>
        <dbReference type="PROSITE" id="PS51767"/>
    </source>
</evidence>
<dbReference type="InterPro" id="IPR032799">
    <property type="entry name" value="TAXi_C"/>
</dbReference>
<dbReference type="Proteomes" id="UP001634393">
    <property type="component" value="Unassembled WGS sequence"/>
</dbReference>
<keyword evidence="2" id="KW-0645">Protease</keyword>
<dbReference type="Pfam" id="PF14543">
    <property type="entry name" value="TAXi_N"/>
    <property type="match status" value="1"/>
</dbReference>
<evidence type="ECO:0000256" key="5">
    <source>
        <dbReference type="ARBA" id="ARBA00023180"/>
    </source>
</evidence>
<comment type="caution">
    <text evidence="8">The sequence shown here is derived from an EMBL/GenBank/DDBJ whole genome shotgun (WGS) entry which is preliminary data.</text>
</comment>
<dbReference type="Pfam" id="PF14541">
    <property type="entry name" value="TAXi_C"/>
    <property type="match status" value="1"/>
</dbReference>
<feature type="chain" id="PRO_5044804010" description="Peptidase A1 domain-containing protein" evidence="6">
    <location>
        <begin position="20"/>
        <end position="482"/>
    </location>
</feature>
<dbReference type="PROSITE" id="PS00141">
    <property type="entry name" value="ASP_PROTEASE"/>
    <property type="match status" value="1"/>
</dbReference>
<dbReference type="GO" id="GO:0004190">
    <property type="term" value="F:aspartic-type endopeptidase activity"/>
    <property type="evidence" value="ECO:0007669"/>
    <property type="project" value="UniProtKB-KW"/>
</dbReference>
<keyword evidence="5" id="KW-0325">Glycoprotein</keyword>
<feature type="signal peptide" evidence="6">
    <location>
        <begin position="1"/>
        <end position="19"/>
    </location>
</feature>